<dbReference type="AlphaFoldDB" id="A0A6C0JRP7"/>
<dbReference type="EMBL" id="MN740695">
    <property type="protein sequence ID" value="QHU08239.1"/>
    <property type="molecule type" value="Genomic_DNA"/>
</dbReference>
<proteinExistence type="predicted"/>
<protein>
    <submittedName>
        <fullName evidence="2">Uncharacterized protein</fullName>
    </submittedName>
</protein>
<evidence type="ECO:0000313" key="2">
    <source>
        <dbReference type="EMBL" id="QHU08239.1"/>
    </source>
</evidence>
<organism evidence="2">
    <name type="scientific">viral metagenome</name>
    <dbReference type="NCBI Taxonomy" id="1070528"/>
    <lineage>
        <taxon>unclassified sequences</taxon>
        <taxon>metagenomes</taxon>
        <taxon>organismal metagenomes</taxon>
    </lineage>
</organism>
<keyword evidence="1" id="KW-0812">Transmembrane</keyword>
<sequence>MDSMLFYILMAVLATLVIAAAIYYYTDYKTNQQSQIWQKQAVIQNFTH</sequence>
<accession>A0A6C0JRP7</accession>
<keyword evidence="1" id="KW-0472">Membrane</keyword>
<reference evidence="2" key="1">
    <citation type="journal article" date="2020" name="Nature">
        <title>Giant virus diversity and host interactions through global metagenomics.</title>
        <authorList>
            <person name="Schulz F."/>
            <person name="Roux S."/>
            <person name="Paez-Espino D."/>
            <person name="Jungbluth S."/>
            <person name="Walsh D.A."/>
            <person name="Denef V.J."/>
            <person name="McMahon K.D."/>
            <person name="Konstantinidis K.T."/>
            <person name="Eloe-Fadrosh E.A."/>
            <person name="Kyrpides N.C."/>
            <person name="Woyke T."/>
        </authorList>
    </citation>
    <scope>NUCLEOTIDE SEQUENCE</scope>
    <source>
        <strain evidence="2">GVMAG-S-1062768-28</strain>
    </source>
</reference>
<feature type="transmembrane region" description="Helical" evidence="1">
    <location>
        <begin position="6"/>
        <end position="25"/>
    </location>
</feature>
<name>A0A6C0JRP7_9ZZZZ</name>
<evidence type="ECO:0000256" key="1">
    <source>
        <dbReference type="SAM" id="Phobius"/>
    </source>
</evidence>
<keyword evidence="1" id="KW-1133">Transmembrane helix</keyword>